<dbReference type="GO" id="GO:0016209">
    <property type="term" value="F:antioxidant activity"/>
    <property type="evidence" value="ECO:0007669"/>
    <property type="project" value="InterPro"/>
</dbReference>
<keyword evidence="2" id="KW-1133">Transmembrane helix</keyword>
<keyword evidence="2" id="KW-0812">Transmembrane</keyword>
<organism evidence="3 4">
    <name type="scientific">Salinibacter ruber</name>
    <dbReference type="NCBI Taxonomy" id="146919"/>
    <lineage>
        <taxon>Bacteria</taxon>
        <taxon>Pseudomonadati</taxon>
        <taxon>Rhodothermota</taxon>
        <taxon>Rhodothermia</taxon>
        <taxon>Rhodothermales</taxon>
        <taxon>Salinibacteraceae</taxon>
        <taxon>Salinibacter</taxon>
    </lineage>
</organism>
<evidence type="ECO:0000256" key="1">
    <source>
        <dbReference type="ARBA" id="ARBA00023284"/>
    </source>
</evidence>
<dbReference type="PANTHER" id="PTHR42852:SF13">
    <property type="entry name" value="PROTEIN DIPZ"/>
    <property type="match status" value="1"/>
</dbReference>
<evidence type="ECO:0000256" key="2">
    <source>
        <dbReference type="SAM" id="Phobius"/>
    </source>
</evidence>
<evidence type="ECO:0000313" key="3">
    <source>
        <dbReference type="EMBL" id="MCS3709652.1"/>
    </source>
</evidence>
<dbReference type="CDD" id="cd02966">
    <property type="entry name" value="TlpA_like_family"/>
    <property type="match status" value="1"/>
</dbReference>
<keyword evidence="1" id="KW-0676">Redox-active center</keyword>
<feature type="transmembrane region" description="Helical" evidence="2">
    <location>
        <begin position="7"/>
        <end position="27"/>
    </location>
</feature>
<dbReference type="EMBL" id="JANUAE010000004">
    <property type="protein sequence ID" value="MCS3709652.1"/>
    <property type="molecule type" value="Genomic_DNA"/>
</dbReference>
<dbReference type="InterPro" id="IPR036249">
    <property type="entry name" value="Thioredoxin-like_sf"/>
</dbReference>
<dbReference type="Pfam" id="PF00578">
    <property type="entry name" value="AhpC-TSA"/>
    <property type="match status" value="1"/>
</dbReference>
<proteinExistence type="predicted"/>
<dbReference type="PROSITE" id="PS51352">
    <property type="entry name" value="THIOREDOXIN_2"/>
    <property type="match status" value="1"/>
</dbReference>
<dbReference type="PROSITE" id="PS00194">
    <property type="entry name" value="THIOREDOXIN_1"/>
    <property type="match status" value="1"/>
</dbReference>
<name>A0A9X2Q192_9BACT</name>
<dbReference type="Proteomes" id="UP001155057">
    <property type="component" value="Unassembled WGS sequence"/>
</dbReference>
<dbReference type="InterPro" id="IPR017937">
    <property type="entry name" value="Thioredoxin_CS"/>
</dbReference>
<dbReference type="RefSeq" id="WP_259123481.1">
    <property type="nucleotide sequence ID" value="NZ_JANTZO010000005.1"/>
</dbReference>
<accession>A0A9X2Q192</accession>
<dbReference type="AlphaFoldDB" id="A0A9X2Q192"/>
<dbReference type="InterPro" id="IPR050553">
    <property type="entry name" value="Thioredoxin_ResA/DsbE_sf"/>
</dbReference>
<dbReference type="InterPro" id="IPR013766">
    <property type="entry name" value="Thioredoxin_domain"/>
</dbReference>
<dbReference type="InterPro" id="IPR000866">
    <property type="entry name" value="AhpC/TSA"/>
</dbReference>
<reference evidence="3" key="1">
    <citation type="submission" date="2022-08" db="EMBL/GenBank/DDBJ databases">
        <title>Genomic Encyclopedia of Type Strains, Phase V (KMG-V): Genome sequencing to study the core and pangenomes of soil and plant-associated prokaryotes.</title>
        <authorList>
            <person name="Whitman W."/>
        </authorList>
    </citation>
    <scope>NUCLEOTIDE SEQUENCE</scope>
    <source>
        <strain evidence="3">SP3049</strain>
    </source>
</reference>
<dbReference type="PANTHER" id="PTHR42852">
    <property type="entry name" value="THIOL:DISULFIDE INTERCHANGE PROTEIN DSBE"/>
    <property type="match status" value="1"/>
</dbReference>
<dbReference type="Gene3D" id="3.40.30.10">
    <property type="entry name" value="Glutaredoxin"/>
    <property type="match status" value="1"/>
</dbReference>
<sequence>MKIFSKWHLGAFLVGIGGGLALIFFLGGGTGLGGSLDGTGVFDSSGRTGVQGIPDPPKAPDFALKRLNGETFRLSEHRGTVVVINFWATWCPPCRKEVPDFVDLQKSMKDYVLFVGVSLDKGGAEKVRAFTEKFGVNYPVVIDDGTAARKYGPIPVIPTSFIVDLKGRVRLRSVGLLTKEKLRPVLRTLARGEALGTVGPPFQRVGDRFGPRR</sequence>
<protein>
    <submittedName>
        <fullName evidence="3">Cytochrome c biogenesis protein CcmG/thiol:disulfide interchange protein DsbE</fullName>
    </submittedName>
</protein>
<dbReference type="GO" id="GO:0016491">
    <property type="term" value="F:oxidoreductase activity"/>
    <property type="evidence" value="ECO:0007669"/>
    <property type="project" value="InterPro"/>
</dbReference>
<evidence type="ECO:0000313" key="4">
    <source>
        <dbReference type="Proteomes" id="UP001155057"/>
    </source>
</evidence>
<dbReference type="SUPFAM" id="SSF52833">
    <property type="entry name" value="Thioredoxin-like"/>
    <property type="match status" value="1"/>
</dbReference>
<comment type="caution">
    <text evidence="3">The sequence shown here is derived from an EMBL/GenBank/DDBJ whole genome shotgun (WGS) entry which is preliminary data.</text>
</comment>
<keyword evidence="2" id="KW-0472">Membrane</keyword>
<gene>
    <name evidence="3" type="ORF">GGP61_001256</name>
</gene>